<dbReference type="EMBL" id="JBEVCJ010000001">
    <property type="protein sequence ID" value="MET1253911.1"/>
    <property type="molecule type" value="Genomic_DNA"/>
</dbReference>
<dbReference type="RefSeq" id="WP_353873449.1">
    <property type="nucleotide sequence ID" value="NZ_JBEVCJ010000001.1"/>
</dbReference>
<keyword evidence="2" id="KW-1185">Reference proteome</keyword>
<comment type="caution">
    <text evidence="1">The sequence shown here is derived from an EMBL/GenBank/DDBJ whole genome shotgun (WGS) entry which is preliminary data.</text>
</comment>
<dbReference type="Proteomes" id="UP001548189">
    <property type="component" value="Unassembled WGS sequence"/>
</dbReference>
<name>A0ABV2BPN2_9GAMM</name>
<proteinExistence type="predicted"/>
<reference evidence="1 2" key="1">
    <citation type="submission" date="2024-06" db="EMBL/GenBank/DDBJ databases">
        <authorList>
            <person name="Li F."/>
        </authorList>
    </citation>
    <scope>NUCLEOTIDE SEQUENCE [LARGE SCALE GENOMIC DNA]</scope>
    <source>
        <strain evidence="1 2">GXAS 311</strain>
    </source>
</reference>
<organism evidence="1 2">
    <name type="scientific">Aliikangiella maris</name>
    <dbReference type="NCBI Taxonomy" id="3162458"/>
    <lineage>
        <taxon>Bacteria</taxon>
        <taxon>Pseudomonadati</taxon>
        <taxon>Pseudomonadota</taxon>
        <taxon>Gammaproteobacteria</taxon>
        <taxon>Oceanospirillales</taxon>
        <taxon>Pleioneaceae</taxon>
        <taxon>Aliikangiella</taxon>
    </lineage>
</organism>
<gene>
    <name evidence="1" type="ORF">ABVT43_02115</name>
</gene>
<evidence type="ECO:0000313" key="1">
    <source>
        <dbReference type="EMBL" id="MET1253911.1"/>
    </source>
</evidence>
<protein>
    <recommendedName>
        <fullName evidence="3">TonB C-terminal domain-containing protein</fullName>
    </recommendedName>
</protein>
<accession>A0ABV2BPN2</accession>
<evidence type="ECO:0000313" key="2">
    <source>
        <dbReference type="Proteomes" id="UP001548189"/>
    </source>
</evidence>
<evidence type="ECO:0008006" key="3">
    <source>
        <dbReference type="Google" id="ProtNLM"/>
    </source>
</evidence>
<sequence>MPLKIIINSLIILTGLIITNVNAREQSETLFIDKSIQGSELFQFPNDDKSYPDQSDFIILHSLFMSNEVGERWATLTIKNNAAGRRMLTRKHLMALFANGARRHPIMNEQDFKAQEVISVTISFGLNKYPILQIISRQ</sequence>